<dbReference type="AlphaFoldDB" id="A0A067D4M7"/>
<name>A0A067D4M7_SAPPC</name>
<sequence length="108" mass="11397">MTRVTLVCNGHEPKSATVDLGALKRDATKIPTLFNLSFPGIEGQEYHIECSDEDKNHGPLAIDNVGDIFASLEGRADITFTARPGGQKGGQLPRHASLIASAAPAGDK</sequence>
<evidence type="ECO:0000256" key="1">
    <source>
        <dbReference type="SAM" id="MobiDB-lite"/>
    </source>
</evidence>
<evidence type="ECO:0000313" key="2">
    <source>
        <dbReference type="EMBL" id="KDO33977.1"/>
    </source>
</evidence>
<feature type="region of interest" description="Disordered" evidence="1">
    <location>
        <begin position="82"/>
        <end position="108"/>
    </location>
</feature>
<organism evidence="2 3">
    <name type="scientific">Saprolegnia parasitica (strain CBS 223.65)</name>
    <dbReference type="NCBI Taxonomy" id="695850"/>
    <lineage>
        <taxon>Eukaryota</taxon>
        <taxon>Sar</taxon>
        <taxon>Stramenopiles</taxon>
        <taxon>Oomycota</taxon>
        <taxon>Saprolegniomycetes</taxon>
        <taxon>Saprolegniales</taxon>
        <taxon>Saprolegniaceae</taxon>
        <taxon>Saprolegnia</taxon>
    </lineage>
</organism>
<protein>
    <submittedName>
        <fullName evidence="2">Uncharacterized protein</fullName>
    </submittedName>
</protein>
<keyword evidence="3" id="KW-1185">Reference proteome</keyword>
<proteinExistence type="predicted"/>
<dbReference type="EMBL" id="KK583191">
    <property type="protein sequence ID" value="KDO33977.1"/>
    <property type="molecule type" value="Genomic_DNA"/>
</dbReference>
<gene>
    <name evidence="2" type="ORF">SPRG_18973</name>
</gene>
<evidence type="ECO:0000313" key="3">
    <source>
        <dbReference type="Proteomes" id="UP000030745"/>
    </source>
</evidence>
<dbReference type="VEuPathDB" id="FungiDB:SPRG_18973"/>
<dbReference type="GeneID" id="24140438"/>
<dbReference type="Proteomes" id="UP000030745">
    <property type="component" value="Unassembled WGS sequence"/>
</dbReference>
<accession>A0A067D4M7</accession>
<dbReference type="RefSeq" id="XP_012195189.1">
    <property type="nucleotide sequence ID" value="XM_012339799.1"/>
</dbReference>
<reference evidence="2 3" key="1">
    <citation type="journal article" date="2013" name="PLoS Genet.">
        <title>Distinctive expansion of potential virulence genes in the genome of the oomycete fish pathogen Saprolegnia parasitica.</title>
        <authorList>
            <person name="Jiang R.H."/>
            <person name="de Bruijn I."/>
            <person name="Haas B.J."/>
            <person name="Belmonte R."/>
            <person name="Lobach L."/>
            <person name="Christie J."/>
            <person name="van den Ackerveken G."/>
            <person name="Bottin A."/>
            <person name="Bulone V."/>
            <person name="Diaz-Moreno S.M."/>
            <person name="Dumas B."/>
            <person name="Fan L."/>
            <person name="Gaulin E."/>
            <person name="Govers F."/>
            <person name="Grenville-Briggs L.J."/>
            <person name="Horner N.R."/>
            <person name="Levin J.Z."/>
            <person name="Mammella M."/>
            <person name="Meijer H.J."/>
            <person name="Morris P."/>
            <person name="Nusbaum C."/>
            <person name="Oome S."/>
            <person name="Phillips A.J."/>
            <person name="van Rooyen D."/>
            <person name="Rzeszutek E."/>
            <person name="Saraiva M."/>
            <person name="Secombes C.J."/>
            <person name="Seidl M.F."/>
            <person name="Snel B."/>
            <person name="Stassen J.H."/>
            <person name="Sykes S."/>
            <person name="Tripathy S."/>
            <person name="van den Berg H."/>
            <person name="Vega-Arreguin J.C."/>
            <person name="Wawra S."/>
            <person name="Young S.K."/>
            <person name="Zeng Q."/>
            <person name="Dieguez-Uribeondo J."/>
            <person name="Russ C."/>
            <person name="Tyler B.M."/>
            <person name="van West P."/>
        </authorList>
    </citation>
    <scope>NUCLEOTIDE SEQUENCE [LARGE SCALE GENOMIC DNA]</scope>
    <source>
        <strain evidence="2 3">CBS 223.65</strain>
    </source>
</reference>
<dbReference type="KEGG" id="spar:SPRG_18973"/>